<keyword evidence="3" id="KW-1185">Reference proteome</keyword>
<dbReference type="Proteomes" id="UP000320672">
    <property type="component" value="Chromosome"/>
</dbReference>
<dbReference type="RefSeq" id="WP_145350913.1">
    <property type="nucleotide sequence ID" value="NZ_CP036262.1"/>
</dbReference>
<dbReference type="OrthoDB" id="285306at2"/>
<evidence type="ECO:0000313" key="2">
    <source>
        <dbReference type="EMBL" id="QDS92695.1"/>
    </source>
</evidence>
<name>A0A517MCU0_9BACT</name>
<accession>A0A517MCU0</accession>
<organism evidence="2 3">
    <name type="scientific">Roseimaritima multifibrata</name>
    <dbReference type="NCBI Taxonomy" id="1930274"/>
    <lineage>
        <taxon>Bacteria</taxon>
        <taxon>Pseudomonadati</taxon>
        <taxon>Planctomycetota</taxon>
        <taxon>Planctomycetia</taxon>
        <taxon>Pirellulales</taxon>
        <taxon>Pirellulaceae</taxon>
        <taxon>Roseimaritima</taxon>
    </lineage>
</organism>
<evidence type="ECO:0008006" key="4">
    <source>
        <dbReference type="Google" id="ProtNLM"/>
    </source>
</evidence>
<sequence precursor="true">MQRFMKSNGIWILLLTFGIWSESSTASANEPSWSPQVIARGEFREQIEATPIEQRPYRPFHFYGNTVRRQHYRGNPIPRPTDLGRTVIFTVRRR</sequence>
<protein>
    <recommendedName>
        <fullName evidence="4">Secreted protein</fullName>
    </recommendedName>
</protein>
<feature type="signal peptide" evidence="1">
    <location>
        <begin position="1"/>
        <end position="28"/>
    </location>
</feature>
<feature type="chain" id="PRO_5022189590" description="Secreted protein" evidence="1">
    <location>
        <begin position="29"/>
        <end position="94"/>
    </location>
</feature>
<dbReference type="KEGG" id="rml:FF011L_14440"/>
<keyword evidence="1" id="KW-0732">Signal</keyword>
<evidence type="ECO:0000313" key="3">
    <source>
        <dbReference type="Proteomes" id="UP000320672"/>
    </source>
</evidence>
<evidence type="ECO:0000256" key="1">
    <source>
        <dbReference type="SAM" id="SignalP"/>
    </source>
</evidence>
<dbReference type="EMBL" id="CP036262">
    <property type="protein sequence ID" value="QDS92695.1"/>
    <property type="molecule type" value="Genomic_DNA"/>
</dbReference>
<dbReference type="AlphaFoldDB" id="A0A517MCU0"/>
<gene>
    <name evidence="2" type="ORF">FF011L_14440</name>
</gene>
<proteinExistence type="predicted"/>
<reference evidence="2 3" key="1">
    <citation type="submission" date="2019-02" db="EMBL/GenBank/DDBJ databases">
        <title>Deep-cultivation of Planctomycetes and their phenomic and genomic characterization uncovers novel biology.</title>
        <authorList>
            <person name="Wiegand S."/>
            <person name="Jogler M."/>
            <person name="Boedeker C."/>
            <person name="Pinto D."/>
            <person name="Vollmers J."/>
            <person name="Rivas-Marin E."/>
            <person name="Kohn T."/>
            <person name="Peeters S.H."/>
            <person name="Heuer A."/>
            <person name="Rast P."/>
            <person name="Oberbeckmann S."/>
            <person name="Bunk B."/>
            <person name="Jeske O."/>
            <person name="Meyerdierks A."/>
            <person name="Storesund J.E."/>
            <person name="Kallscheuer N."/>
            <person name="Luecker S."/>
            <person name="Lage O.M."/>
            <person name="Pohl T."/>
            <person name="Merkel B.J."/>
            <person name="Hornburger P."/>
            <person name="Mueller R.-W."/>
            <person name="Bruemmer F."/>
            <person name="Labrenz M."/>
            <person name="Spormann A.M."/>
            <person name="Op den Camp H."/>
            <person name="Overmann J."/>
            <person name="Amann R."/>
            <person name="Jetten M.S.M."/>
            <person name="Mascher T."/>
            <person name="Medema M.H."/>
            <person name="Devos D.P."/>
            <person name="Kaster A.-K."/>
            <person name="Ovreas L."/>
            <person name="Rohde M."/>
            <person name="Galperin M.Y."/>
            <person name="Jogler C."/>
        </authorList>
    </citation>
    <scope>NUCLEOTIDE SEQUENCE [LARGE SCALE GENOMIC DNA]</scope>
    <source>
        <strain evidence="2 3">FF011L</strain>
    </source>
</reference>